<keyword evidence="5" id="KW-0489">Methyltransferase</keyword>
<evidence type="ECO:0000313" key="6">
    <source>
        <dbReference type="Proteomes" id="UP000291832"/>
    </source>
</evidence>
<keyword evidence="6" id="KW-1185">Reference proteome</keyword>
<dbReference type="NCBIfam" id="TIGR00478">
    <property type="entry name" value="tly"/>
    <property type="match status" value="1"/>
</dbReference>
<keyword evidence="1 3" id="KW-0694">RNA-binding</keyword>
<organism evidence="5 6">
    <name type="scientific">Leucobacter luti</name>
    <dbReference type="NCBI Taxonomy" id="340320"/>
    <lineage>
        <taxon>Bacteria</taxon>
        <taxon>Bacillati</taxon>
        <taxon>Actinomycetota</taxon>
        <taxon>Actinomycetes</taxon>
        <taxon>Micrococcales</taxon>
        <taxon>Microbacteriaceae</taxon>
        <taxon>Leucobacter</taxon>
    </lineage>
</organism>
<dbReference type="Pfam" id="PF01728">
    <property type="entry name" value="FtsJ"/>
    <property type="match status" value="1"/>
</dbReference>
<sequence>MAPEPAATARSSAVWAGEPGRLDRVLPELGLARSRSRATELIAAGGVSVDGRVAVKPGLRVSPGSRIDVAGDDHYVGRAAHKLIAALDAFEIPVAGRTALDLGASTGGFTQVLLERDVRVVQAIDVGRDQLAQQLRDDPRVRLVEGRNARELTAENLAADTGVAEAPDLVVADLSFISLSLVFPAIARVAAATADLVLLVKPQFEVGRVRDGVVTSPEKWAEAIRIVLRAAAAQGFSAAGLAASPIAGGSGNREFLAHFVPGSGAHPTEWEGRIAQLCGLPQSAHGTDSGRAEGAQ</sequence>
<dbReference type="InterPro" id="IPR029063">
    <property type="entry name" value="SAM-dependent_MTases_sf"/>
</dbReference>
<dbReference type="InterPro" id="IPR047048">
    <property type="entry name" value="TlyA"/>
</dbReference>
<gene>
    <name evidence="5" type="ORF">EV139_0007</name>
</gene>
<dbReference type="AlphaFoldDB" id="A0A4Q7U3F5"/>
<name>A0A4Q7U3F5_9MICO</name>
<protein>
    <submittedName>
        <fullName evidence="5">23S rRNA (Cytidine1920-2'-O)/16S rRNA (Cytidine1409-2'-O)-methyltransferase</fullName>
    </submittedName>
</protein>
<dbReference type="RefSeq" id="WP_198677393.1">
    <property type="nucleotide sequence ID" value="NZ_QYAG01000004.1"/>
</dbReference>
<dbReference type="InterPro" id="IPR036986">
    <property type="entry name" value="S4_RNA-bd_sf"/>
</dbReference>
<dbReference type="Gene3D" id="3.10.290.10">
    <property type="entry name" value="RNA-binding S4 domain"/>
    <property type="match status" value="1"/>
</dbReference>
<evidence type="ECO:0000259" key="4">
    <source>
        <dbReference type="SMART" id="SM00363"/>
    </source>
</evidence>
<reference evidence="5 6" key="1">
    <citation type="journal article" date="2015" name="Stand. Genomic Sci.">
        <title>Genomic Encyclopedia of Bacterial and Archaeal Type Strains, Phase III: the genomes of soil and plant-associated and newly described type strains.</title>
        <authorList>
            <person name="Whitman W.B."/>
            <person name="Woyke T."/>
            <person name="Klenk H.P."/>
            <person name="Zhou Y."/>
            <person name="Lilburn T.G."/>
            <person name="Beck B.J."/>
            <person name="De Vos P."/>
            <person name="Vandamme P."/>
            <person name="Eisen J.A."/>
            <person name="Garrity G."/>
            <person name="Hugenholtz P."/>
            <person name="Kyrpides N.C."/>
        </authorList>
    </citation>
    <scope>NUCLEOTIDE SEQUENCE [LARGE SCALE GENOMIC DNA]</scope>
    <source>
        <strain evidence="5 6">RF6</strain>
    </source>
</reference>
<comment type="similarity">
    <text evidence="2">Belongs to the TlyA family.</text>
</comment>
<proteinExistence type="inferred from homology"/>
<evidence type="ECO:0000256" key="3">
    <source>
        <dbReference type="PROSITE-ProRule" id="PRU00182"/>
    </source>
</evidence>
<evidence type="ECO:0000313" key="5">
    <source>
        <dbReference type="EMBL" id="RZT68286.1"/>
    </source>
</evidence>
<dbReference type="PIRSF" id="PIRSF005578">
    <property type="entry name" value="TlyA"/>
    <property type="match status" value="1"/>
</dbReference>
<dbReference type="SUPFAM" id="SSF55174">
    <property type="entry name" value="Alpha-L RNA-binding motif"/>
    <property type="match status" value="1"/>
</dbReference>
<dbReference type="Proteomes" id="UP000291832">
    <property type="component" value="Unassembled WGS sequence"/>
</dbReference>
<evidence type="ECO:0000256" key="2">
    <source>
        <dbReference type="ARBA" id="ARBA00029460"/>
    </source>
</evidence>
<dbReference type="EMBL" id="SHKI01000002">
    <property type="protein sequence ID" value="RZT68286.1"/>
    <property type="molecule type" value="Genomic_DNA"/>
</dbReference>
<dbReference type="PROSITE" id="PS50889">
    <property type="entry name" value="S4"/>
    <property type="match status" value="1"/>
</dbReference>
<dbReference type="Gene3D" id="3.40.50.150">
    <property type="entry name" value="Vaccinia Virus protein VP39"/>
    <property type="match status" value="1"/>
</dbReference>
<dbReference type="InterPro" id="IPR004538">
    <property type="entry name" value="Hemolysin_A/TlyA"/>
</dbReference>
<dbReference type="SMART" id="SM00363">
    <property type="entry name" value="S4"/>
    <property type="match status" value="1"/>
</dbReference>
<dbReference type="CDD" id="cd02440">
    <property type="entry name" value="AdoMet_MTases"/>
    <property type="match status" value="1"/>
</dbReference>
<comment type="caution">
    <text evidence="5">The sequence shown here is derived from an EMBL/GenBank/DDBJ whole genome shotgun (WGS) entry which is preliminary data.</text>
</comment>
<feature type="domain" description="RNA-binding S4" evidence="4">
    <location>
        <begin position="20"/>
        <end position="84"/>
    </location>
</feature>
<dbReference type="Pfam" id="PF01479">
    <property type="entry name" value="S4"/>
    <property type="match status" value="1"/>
</dbReference>
<dbReference type="SUPFAM" id="SSF53335">
    <property type="entry name" value="S-adenosyl-L-methionine-dependent methyltransferases"/>
    <property type="match status" value="1"/>
</dbReference>
<dbReference type="GO" id="GO:0008168">
    <property type="term" value="F:methyltransferase activity"/>
    <property type="evidence" value="ECO:0007669"/>
    <property type="project" value="UniProtKB-KW"/>
</dbReference>
<dbReference type="InterPro" id="IPR002942">
    <property type="entry name" value="S4_RNA-bd"/>
</dbReference>
<keyword evidence="5" id="KW-0808">Transferase</keyword>
<dbReference type="PANTHER" id="PTHR32319">
    <property type="entry name" value="BACTERIAL HEMOLYSIN-LIKE PROTEIN"/>
    <property type="match status" value="1"/>
</dbReference>
<dbReference type="GO" id="GO:0032259">
    <property type="term" value="P:methylation"/>
    <property type="evidence" value="ECO:0007669"/>
    <property type="project" value="UniProtKB-KW"/>
</dbReference>
<accession>A0A4Q7U3F5</accession>
<evidence type="ECO:0000256" key="1">
    <source>
        <dbReference type="ARBA" id="ARBA00022884"/>
    </source>
</evidence>
<dbReference type="CDD" id="cd00165">
    <property type="entry name" value="S4"/>
    <property type="match status" value="1"/>
</dbReference>
<dbReference type="InterPro" id="IPR002877">
    <property type="entry name" value="RNA_MeTrfase_FtsJ_dom"/>
</dbReference>
<dbReference type="GO" id="GO:0003723">
    <property type="term" value="F:RNA binding"/>
    <property type="evidence" value="ECO:0007669"/>
    <property type="project" value="UniProtKB-KW"/>
</dbReference>
<dbReference type="PANTHER" id="PTHR32319:SF0">
    <property type="entry name" value="BACTERIAL HEMOLYSIN-LIKE PROTEIN"/>
    <property type="match status" value="1"/>
</dbReference>